<dbReference type="OrthoDB" id="44867at2759"/>
<evidence type="ECO:0000259" key="6">
    <source>
        <dbReference type="PROSITE" id="PS51321"/>
    </source>
</evidence>
<name>A0A1X2HJE9_SYNRA</name>
<dbReference type="InterPro" id="IPR036575">
    <property type="entry name" value="TFIIS_cen_dom_sf"/>
</dbReference>
<dbReference type="GO" id="GO:0005634">
    <property type="term" value="C:nucleus"/>
    <property type="evidence" value="ECO:0007669"/>
    <property type="project" value="TreeGrafter"/>
</dbReference>
<dbReference type="EMBL" id="MCGN01000003">
    <property type="protein sequence ID" value="ORY99159.1"/>
    <property type="molecule type" value="Genomic_DNA"/>
</dbReference>
<organism evidence="7 8">
    <name type="scientific">Syncephalastrum racemosum</name>
    <name type="common">Filamentous fungus</name>
    <dbReference type="NCBI Taxonomy" id="13706"/>
    <lineage>
        <taxon>Eukaryota</taxon>
        <taxon>Fungi</taxon>
        <taxon>Fungi incertae sedis</taxon>
        <taxon>Mucoromycota</taxon>
        <taxon>Mucoromycotina</taxon>
        <taxon>Mucoromycetes</taxon>
        <taxon>Mucorales</taxon>
        <taxon>Syncephalastraceae</taxon>
        <taxon>Syncephalastrum</taxon>
    </lineage>
</organism>
<reference evidence="7 8" key="1">
    <citation type="submission" date="2016-07" db="EMBL/GenBank/DDBJ databases">
        <title>Pervasive Adenine N6-methylation of Active Genes in Fungi.</title>
        <authorList>
            <consortium name="DOE Joint Genome Institute"/>
            <person name="Mondo S.J."/>
            <person name="Dannebaum R.O."/>
            <person name="Kuo R.C."/>
            <person name="Labutti K."/>
            <person name="Haridas S."/>
            <person name="Kuo A."/>
            <person name="Salamov A."/>
            <person name="Ahrendt S.R."/>
            <person name="Lipzen A."/>
            <person name="Sullivan W."/>
            <person name="Andreopoulos W.B."/>
            <person name="Clum A."/>
            <person name="Lindquist E."/>
            <person name="Daum C."/>
            <person name="Ramamoorthy G.K."/>
            <person name="Gryganskyi A."/>
            <person name="Culley D."/>
            <person name="Magnuson J.K."/>
            <person name="James T.Y."/>
            <person name="O'Malley M.A."/>
            <person name="Stajich J.E."/>
            <person name="Spatafora J.W."/>
            <person name="Visel A."/>
            <person name="Grigoriev I.V."/>
        </authorList>
    </citation>
    <scope>NUCLEOTIDE SEQUENCE [LARGE SCALE GENOMIC DNA]</scope>
    <source>
        <strain evidence="7 8">NRRL 2496</strain>
    </source>
</reference>
<evidence type="ECO:0000256" key="5">
    <source>
        <dbReference type="SAM" id="MobiDB-lite"/>
    </source>
</evidence>
<dbReference type="OMA" id="MSDTIRQ"/>
<dbReference type="GO" id="GO:0006351">
    <property type="term" value="P:DNA-templated transcription"/>
    <property type="evidence" value="ECO:0007669"/>
    <property type="project" value="InterPro"/>
</dbReference>
<dbReference type="InterPro" id="IPR003618">
    <property type="entry name" value="TFIIS_cen_dom"/>
</dbReference>
<dbReference type="AlphaFoldDB" id="A0A1X2HJE9"/>
<dbReference type="SMART" id="SM00510">
    <property type="entry name" value="TFS2M"/>
    <property type="match status" value="1"/>
</dbReference>
<dbReference type="PANTHER" id="PTHR11477:SF0">
    <property type="entry name" value="IP08861P-RELATED"/>
    <property type="match status" value="1"/>
</dbReference>
<feature type="region of interest" description="Disordered" evidence="5">
    <location>
        <begin position="92"/>
        <end position="127"/>
    </location>
</feature>
<dbReference type="PROSITE" id="PS51321">
    <property type="entry name" value="TFIIS_CENTRAL"/>
    <property type="match status" value="1"/>
</dbReference>
<sequence length="127" mass="14659">MTTSNLLLPILLIKSPSNVDEDIQTLAESIEAAIYRHHNNQVDEGYKESIRSRVFNLKDSANPLCQNVLSGEIDPDTFASFSADDMARPEFRRNQERLRRKSIIDSMGYEELQPRHRDLDNLDEDRP</sequence>
<dbReference type="GO" id="GO:0008270">
    <property type="term" value="F:zinc ion binding"/>
    <property type="evidence" value="ECO:0007669"/>
    <property type="project" value="UniProtKB-KW"/>
</dbReference>
<comment type="caution">
    <text evidence="7">The sequence shown here is derived from an EMBL/GenBank/DDBJ whole genome shotgun (WGS) entry which is preliminary data.</text>
</comment>
<keyword evidence="8" id="KW-1185">Reference proteome</keyword>
<dbReference type="InParanoid" id="A0A1X2HJE9"/>
<evidence type="ECO:0000256" key="2">
    <source>
        <dbReference type="ARBA" id="ARBA00022771"/>
    </source>
</evidence>
<dbReference type="STRING" id="13706.A0A1X2HJE9"/>
<keyword evidence="3" id="KW-0862">Zinc</keyword>
<dbReference type="Gene3D" id="1.10.472.30">
    <property type="entry name" value="Transcription elongation factor S-II, central domain"/>
    <property type="match status" value="1"/>
</dbReference>
<feature type="compositionally biased region" description="Basic and acidic residues" evidence="5">
    <location>
        <begin position="112"/>
        <end position="127"/>
    </location>
</feature>
<keyword evidence="2" id="KW-0863">Zinc-finger</keyword>
<evidence type="ECO:0000313" key="8">
    <source>
        <dbReference type="Proteomes" id="UP000242180"/>
    </source>
</evidence>
<dbReference type="SUPFAM" id="SSF46942">
    <property type="entry name" value="Elongation factor TFIIS domain 2"/>
    <property type="match status" value="1"/>
</dbReference>
<gene>
    <name evidence="7" type="ORF">BCR43DRAFT_488832</name>
</gene>
<evidence type="ECO:0000313" key="7">
    <source>
        <dbReference type="EMBL" id="ORY99159.1"/>
    </source>
</evidence>
<dbReference type="Pfam" id="PF07500">
    <property type="entry name" value="TFIIS_M"/>
    <property type="match status" value="1"/>
</dbReference>
<evidence type="ECO:0000256" key="4">
    <source>
        <dbReference type="ARBA" id="ARBA00023242"/>
    </source>
</evidence>
<proteinExistence type="predicted"/>
<evidence type="ECO:0000256" key="1">
    <source>
        <dbReference type="ARBA" id="ARBA00022723"/>
    </source>
</evidence>
<keyword evidence="4" id="KW-0539">Nucleus</keyword>
<dbReference type="PANTHER" id="PTHR11477">
    <property type="entry name" value="TRANSCRIPTION FACTOR S-II ZINC FINGER DOMAIN-CONTAINING PROTEIN"/>
    <property type="match status" value="1"/>
</dbReference>
<dbReference type="Proteomes" id="UP000242180">
    <property type="component" value="Unassembled WGS sequence"/>
</dbReference>
<keyword evidence="1" id="KW-0479">Metal-binding</keyword>
<accession>A0A1X2HJE9</accession>
<evidence type="ECO:0000256" key="3">
    <source>
        <dbReference type="ARBA" id="ARBA00022833"/>
    </source>
</evidence>
<feature type="domain" description="TFIIS central" evidence="6">
    <location>
        <begin position="1"/>
        <end position="114"/>
    </location>
</feature>
<protein>
    <submittedName>
        <fullName evidence="7">Transcription factor S-II, central domain-domain-containing protein</fullName>
    </submittedName>
</protein>